<dbReference type="EMBL" id="ML119822">
    <property type="protein sequence ID" value="RPA73411.1"/>
    <property type="molecule type" value="Genomic_DNA"/>
</dbReference>
<evidence type="ECO:0000313" key="2">
    <source>
        <dbReference type="Proteomes" id="UP000275078"/>
    </source>
</evidence>
<organism evidence="1 2">
    <name type="scientific">Ascobolus immersus RN42</name>
    <dbReference type="NCBI Taxonomy" id="1160509"/>
    <lineage>
        <taxon>Eukaryota</taxon>
        <taxon>Fungi</taxon>
        <taxon>Dikarya</taxon>
        <taxon>Ascomycota</taxon>
        <taxon>Pezizomycotina</taxon>
        <taxon>Pezizomycetes</taxon>
        <taxon>Pezizales</taxon>
        <taxon>Ascobolaceae</taxon>
        <taxon>Ascobolus</taxon>
    </lineage>
</organism>
<dbReference type="AlphaFoldDB" id="A0A3N4HMT6"/>
<reference evidence="1 2" key="1">
    <citation type="journal article" date="2018" name="Nat. Ecol. Evol.">
        <title>Pezizomycetes genomes reveal the molecular basis of ectomycorrhizal truffle lifestyle.</title>
        <authorList>
            <person name="Murat C."/>
            <person name="Payen T."/>
            <person name="Noel B."/>
            <person name="Kuo A."/>
            <person name="Morin E."/>
            <person name="Chen J."/>
            <person name="Kohler A."/>
            <person name="Krizsan K."/>
            <person name="Balestrini R."/>
            <person name="Da Silva C."/>
            <person name="Montanini B."/>
            <person name="Hainaut M."/>
            <person name="Levati E."/>
            <person name="Barry K.W."/>
            <person name="Belfiori B."/>
            <person name="Cichocki N."/>
            <person name="Clum A."/>
            <person name="Dockter R.B."/>
            <person name="Fauchery L."/>
            <person name="Guy J."/>
            <person name="Iotti M."/>
            <person name="Le Tacon F."/>
            <person name="Lindquist E.A."/>
            <person name="Lipzen A."/>
            <person name="Malagnac F."/>
            <person name="Mello A."/>
            <person name="Molinier V."/>
            <person name="Miyauchi S."/>
            <person name="Poulain J."/>
            <person name="Riccioni C."/>
            <person name="Rubini A."/>
            <person name="Sitrit Y."/>
            <person name="Splivallo R."/>
            <person name="Traeger S."/>
            <person name="Wang M."/>
            <person name="Zifcakova L."/>
            <person name="Wipf D."/>
            <person name="Zambonelli A."/>
            <person name="Paolocci F."/>
            <person name="Nowrousian M."/>
            <person name="Ottonello S."/>
            <person name="Baldrian P."/>
            <person name="Spatafora J.W."/>
            <person name="Henrissat B."/>
            <person name="Nagy L.G."/>
            <person name="Aury J.M."/>
            <person name="Wincker P."/>
            <person name="Grigoriev I.V."/>
            <person name="Bonfante P."/>
            <person name="Martin F.M."/>
        </authorList>
    </citation>
    <scope>NUCLEOTIDE SEQUENCE [LARGE SCALE GENOMIC DNA]</scope>
    <source>
        <strain evidence="1 2">RN42</strain>
    </source>
</reference>
<accession>A0A3N4HMT6</accession>
<gene>
    <name evidence="1" type="ORF">BJ508DRAFT_313828</name>
</gene>
<proteinExistence type="predicted"/>
<name>A0A3N4HMT6_ASCIM</name>
<sequence>MNRLGLRMLSPLLRTATRRQTRYFAASARTWSKVISETPSTIPKTPILIPTSKPPPVDVTSVPTSRLRSVLAAQSRLRSRERQTSKHLLTALRDLHNVKAKLHKSSLHTHHVAHRHRRLKSSFEHEIHLRTELEKHVHLLEEKIAHERSWRRLKEWSWRSVIVGAVAVNYVADLGGVGLDLRERLKRFVEWL</sequence>
<keyword evidence="2" id="KW-1185">Reference proteome</keyword>
<evidence type="ECO:0000313" key="1">
    <source>
        <dbReference type="EMBL" id="RPA73411.1"/>
    </source>
</evidence>
<protein>
    <submittedName>
        <fullName evidence="1">Uncharacterized protein</fullName>
    </submittedName>
</protein>
<dbReference type="Proteomes" id="UP000275078">
    <property type="component" value="Unassembled WGS sequence"/>
</dbReference>